<dbReference type="RefSeq" id="WP_130597625.1">
    <property type="nucleotide sequence ID" value="NZ_CP036200.1"/>
</dbReference>
<dbReference type="Proteomes" id="UP000291106">
    <property type="component" value="Chromosome"/>
</dbReference>
<keyword evidence="1" id="KW-1133">Transmembrane helix</keyword>
<sequence>MKSYIGGKYIPLKLVLFPALAMFGVLLFPIMPITLYLKDVPFQNWPSAFLMLSLIGVAMTSIFSFMAWIFCELCASKLSRITSAICFGIISPLVLIGTLTLVAMVKGNNFLEDINTPQGLENVLILSVSSFIISVVIFWQSTKNT</sequence>
<feature type="transmembrane region" description="Helical" evidence="1">
    <location>
        <begin position="83"/>
        <end position="103"/>
    </location>
</feature>
<evidence type="ECO:0000256" key="1">
    <source>
        <dbReference type="SAM" id="Phobius"/>
    </source>
</evidence>
<keyword evidence="3" id="KW-1185">Reference proteome</keyword>
<gene>
    <name evidence="2" type="ORF">EXU30_02295</name>
</gene>
<accession>A0A411PDP6</accession>
<name>A0A411PDP6_9GAMM</name>
<feature type="transmembrane region" description="Helical" evidence="1">
    <location>
        <begin position="12"/>
        <end position="37"/>
    </location>
</feature>
<organism evidence="2 3">
    <name type="scientific">Shewanella maritima</name>
    <dbReference type="NCBI Taxonomy" id="2520507"/>
    <lineage>
        <taxon>Bacteria</taxon>
        <taxon>Pseudomonadati</taxon>
        <taxon>Pseudomonadota</taxon>
        <taxon>Gammaproteobacteria</taxon>
        <taxon>Alteromonadales</taxon>
        <taxon>Shewanellaceae</taxon>
        <taxon>Shewanella</taxon>
    </lineage>
</organism>
<feature type="transmembrane region" description="Helical" evidence="1">
    <location>
        <begin position="123"/>
        <end position="139"/>
    </location>
</feature>
<evidence type="ECO:0000313" key="2">
    <source>
        <dbReference type="EMBL" id="QBF81651.1"/>
    </source>
</evidence>
<dbReference type="OrthoDB" id="7062352at2"/>
<keyword evidence="1" id="KW-0472">Membrane</keyword>
<dbReference type="KEGG" id="smai:EXU30_02295"/>
<keyword evidence="1" id="KW-0812">Transmembrane</keyword>
<feature type="transmembrane region" description="Helical" evidence="1">
    <location>
        <begin position="49"/>
        <end position="71"/>
    </location>
</feature>
<dbReference type="AlphaFoldDB" id="A0A411PDP6"/>
<proteinExistence type="predicted"/>
<protein>
    <submittedName>
        <fullName evidence="2">Uncharacterized protein</fullName>
    </submittedName>
</protein>
<reference evidence="2 3" key="1">
    <citation type="submission" date="2019-02" db="EMBL/GenBank/DDBJ databases">
        <title>Shewanella sp. D4-2 isolated from Dokdo Island.</title>
        <authorList>
            <person name="Baek K."/>
        </authorList>
    </citation>
    <scope>NUCLEOTIDE SEQUENCE [LARGE SCALE GENOMIC DNA]</scope>
    <source>
        <strain evidence="2 3">D4-2</strain>
    </source>
</reference>
<dbReference type="EMBL" id="CP036200">
    <property type="protein sequence ID" value="QBF81651.1"/>
    <property type="molecule type" value="Genomic_DNA"/>
</dbReference>
<evidence type="ECO:0000313" key="3">
    <source>
        <dbReference type="Proteomes" id="UP000291106"/>
    </source>
</evidence>